<evidence type="ECO:0000256" key="2">
    <source>
        <dbReference type="ARBA" id="ARBA00022833"/>
    </source>
</evidence>
<reference evidence="8 9" key="1">
    <citation type="submission" date="2014-04" db="EMBL/GenBank/DDBJ databases">
        <authorList>
            <consortium name="DOE Joint Genome Institute"/>
            <person name="Kuo A."/>
            <person name="Martino E."/>
            <person name="Perotto S."/>
            <person name="Kohler A."/>
            <person name="Nagy L.G."/>
            <person name="Floudas D."/>
            <person name="Copeland A."/>
            <person name="Barry K.W."/>
            <person name="Cichocki N."/>
            <person name="Veneault-Fourrey C."/>
            <person name="LaButti K."/>
            <person name="Lindquist E.A."/>
            <person name="Lipzen A."/>
            <person name="Lundell T."/>
            <person name="Morin E."/>
            <person name="Murat C."/>
            <person name="Sun H."/>
            <person name="Tunlid A."/>
            <person name="Henrissat B."/>
            <person name="Grigoriev I.V."/>
            <person name="Hibbett D.S."/>
            <person name="Martin F."/>
            <person name="Nordberg H.P."/>
            <person name="Cantor M.N."/>
            <person name="Hua S.X."/>
        </authorList>
    </citation>
    <scope>NUCLEOTIDE SEQUENCE [LARGE SCALE GENOMIC DNA]</scope>
    <source>
        <strain evidence="8 9">Zn</strain>
    </source>
</reference>
<evidence type="ECO:0000256" key="5">
    <source>
        <dbReference type="ARBA" id="ARBA00023242"/>
    </source>
</evidence>
<dbReference type="GO" id="GO:0003677">
    <property type="term" value="F:DNA binding"/>
    <property type="evidence" value="ECO:0007669"/>
    <property type="project" value="InterPro"/>
</dbReference>
<feature type="domain" description="Xylanolytic transcriptional activator regulatory" evidence="7">
    <location>
        <begin position="161"/>
        <end position="337"/>
    </location>
</feature>
<feature type="compositionally biased region" description="Basic and acidic residues" evidence="6">
    <location>
        <begin position="1"/>
        <end position="10"/>
    </location>
</feature>
<keyword evidence="3" id="KW-0805">Transcription regulation</keyword>
<keyword evidence="2" id="KW-0862">Zinc</keyword>
<dbReference type="Proteomes" id="UP000054321">
    <property type="component" value="Unassembled WGS sequence"/>
</dbReference>
<evidence type="ECO:0000256" key="1">
    <source>
        <dbReference type="ARBA" id="ARBA00022723"/>
    </source>
</evidence>
<dbReference type="PANTHER" id="PTHR47660">
    <property type="entry name" value="TRANSCRIPTION FACTOR WITH C2H2 AND ZN(2)-CYS(6) DNA BINDING DOMAIN (EUROFUNG)-RELATED-RELATED"/>
    <property type="match status" value="1"/>
</dbReference>
<dbReference type="InParanoid" id="A0A0C3CEH0"/>
<dbReference type="STRING" id="913774.A0A0C3CEH0"/>
<dbReference type="GO" id="GO:0006351">
    <property type="term" value="P:DNA-templated transcription"/>
    <property type="evidence" value="ECO:0007669"/>
    <property type="project" value="InterPro"/>
</dbReference>
<dbReference type="OrthoDB" id="40579at2759"/>
<gene>
    <name evidence="8" type="ORF">OIDMADRAFT_169076</name>
</gene>
<sequence length="667" mass="74014">MSFYHGRDPADNAGPKDVADNPYSSNEQLGLQSNTITQNNSECIALGANAFRSSPWCWTPVHADTGLIEEHYLTLQPSEMVTTGTQFAHAAHVNTDNLDSVARDKVMAMVLNTTSRSSFEKVMSSFPPVDLLNNCVHSFLASHRAQPDTWIHMPTLRIGKQRAALLGSFISAGAILSTSPTIRKLGFAINEAVRLALPRVCEENNSVTRDLGLLQAMMLNLDVGLWSGNKRKMELAESHSGVLTTMCRRASRFLRSNYKVIIPHESDQDEILEEKWKSWAYQESMKRLIFALFTRDAQTSISFIVPTIISYAELSLPLPESRSLFLARTANEWKSMYFSQTSSGNRNERIPSLQQCLLDIGPLTNPSIRSRIDITLSLSIIAYGIWGLIQDYRQLNSVAKSYPPSRLTPGMLVLEHRHQELCQMLQLFSVSLSEAEPRRKEVSGTILQSKLLTELLLTHLHVSFDNLQLFAGREGEEEARRVYPALQQWAASHEARTALYHAGQVVRHAKLLNGNGGAQQGGLRDFFAVAVYHSALTFWAFGVLGLGPRLGQDLHRLDTPNQNGSGEYDDNHEDDIVWLDAEESPATRSFIALGRGIPCFSTVAAGSEITAKEITRISDPQNVMNAIVKILRRVPSDEDSDTPLPPPLLVENLSQLIKGLGDATKGL</sequence>
<dbReference type="PANTHER" id="PTHR47660:SF2">
    <property type="entry name" value="TRANSCRIPTION FACTOR WITH C2H2 AND ZN(2)-CYS(6) DNA BINDING DOMAIN (EUROFUNG)"/>
    <property type="match status" value="1"/>
</dbReference>
<evidence type="ECO:0000313" key="8">
    <source>
        <dbReference type="EMBL" id="KIM97333.1"/>
    </source>
</evidence>
<proteinExistence type="predicted"/>
<dbReference type="GO" id="GO:0008270">
    <property type="term" value="F:zinc ion binding"/>
    <property type="evidence" value="ECO:0007669"/>
    <property type="project" value="InterPro"/>
</dbReference>
<evidence type="ECO:0000256" key="3">
    <source>
        <dbReference type="ARBA" id="ARBA00023015"/>
    </source>
</evidence>
<protein>
    <recommendedName>
        <fullName evidence="7">Xylanolytic transcriptional activator regulatory domain-containing protein</fullName>
    </recommendedName>
</protein>
<evidence type="ECO:0000256" key="4">
    <source>
        <dbReference type="ARBA" id="ARBA00023163"/>
    </source>
</evidence>
<keyword evidence="9" id="KW-1185">Reference proteome</keyword>
<keyword evidence="4" id="KW-0804">Transcription</keyword>
<evidence type="ECO:0000259" key="7">
    <source>
        <dbReference type="Pfam" id="PF04082"/>
    </source>
</evidence>
<dbReference type="EMBL" id="KN832882">
    <property type="protein sequence ID" value="KIM97333.1"/>
    <property type="molecule type" value="Genomic_DNA"/>
</dbReference>
<feature type="region of interest" description="Disordered" evidence="6">
    <location>
        <begin position="1"/>
        <end position="28"/>
    </location>
</feature>
<organism evidence="8 9">
    <name type="scientific">Oidiodendron maius (strain Zn)</name>
    <dbReference type="NCBI Taxonomy" id="913774"/>
    <lineage>
        <taxon>Eukaryota</taxon>
        <taxon>Fungi</taxon>
        <taxon>Dikarya</taxon>
        <taxon>Ascomycota</taxon>
        <taxon>Pezizomycotina</taxon>
        <taxon>Leotiomycetes</taxon>
        <taxon>Leotiomycetes incertae sedis</taxon>
        <taxon>Myxotrichaceae</taxon>
        <taxon>Oidiodendron</taxon>
    </lineage>
</organism>
<dbReference type="HOGENOM" id="CLU_003487_2_0_1"/>
<evidence type="ECO:0000313" key="9">
    <source>
        <dbReference type="Proteomes" id="UP000054321"/>
    </source>
</evidence>
<dbReference type="Pfam" id="PF04082">
    <property type="entry name" value="Fungal_trans"/>
    <property type="match status" value="1"/>
</dbReference>
<name>A0A0C3CEH0_OIDMZ</name>
<keyword evidence="1" id="KW-0479">Metal-binding</keyword>
<keyword evidence="5" id="KW-0539">Nucleus</keyword>
<dbReference type="AlphaFoldDB" id="A0A0C3CEH0"/>
<accession>A0A0C3CEH0</accession>
<reference evidence="9" key="2">
    <citation type="submission" date="2015-01" db="EMBL/GenBank/DDBJ databases">
        <title>Evolutionary Origins and Diversification of the Mycorrhizal Mutualists.</title>
        <authorList>
            <consortium name="DOE Joint Genome Institute"/>
            <consortium name="Mycorrhizal Genomics Consortium"/>
            <person name="Kohler A."/>
            <person name="Kuo A."/>
            <person name="Nagy L.G."/>
            <person name="Floudas D."/>
            <person name="Copeland A."/>
            <person name="Barry K.W."/>
            <person name="Cichocki N."/>
            <person name="Veneault-Fourrey C."/>
            <person name="LaButti K."/>
            <person name="Lindquist E.A."/>
            <person name="Lipzen A."/>
            <person name="Lundell T."/>
            <person name="Morin E."/>
            <person name="Murat C."/>
            <person name="Riley R."/>
            <person name="Ohm R."/>
            <person name="Sun H."/>
            <person name="Tunlid A."/>
            <person name="Henrissat B."/>
            <person name="Grigoriev I.V."/>
            <person name="Hibbett D.S."/>
            <person name="Martin F."/>
        </authorList>
    </citation>
    <scope>NUCLEOTIDE SEQUENCE [LARGE SCALE GENOMIC DNA]</scope>
    <source>
        <strain evidence="9">Zn</strain>
    </source>
</reference>
<dbReference type="InterPro" id="IPR007219">
    <property type="entry name" value="XnlR_reg_dom"/>
</dbReference>
<evidence type="ECO:0000256" key="6">
    <source>
        <dbReference type="SAM" id="MobiDB-lite"/>
    </source>
</evidence>